<evidence type="ECO:0000256" key="4">
    <source>
        <dbReference type="ARBA" id="ARBA00023172"/>
    </source>
</evidence>
<dbReference type="Proteomes" id="UP000324233">
    <property type="component" value="Chromosome"/>
</dbReference>
<feature type="domain" description="Transposase IS4-like" evidence="5">
    <location>
        <begin position="130"/>
        <end position="364"/>
    </location>
</feature>
<evidence type="ECO:0000259" key="5">
    <source>
        <dbReference type="Pfam" id="PF01609"/>
    </source>
</evidence>
<comment type="similarity">
    <text evidence="1">Belongs to the transposase 11 family.</text>
</comment>
<reference evidence="6 7" key="1">
    <citation type="submission" date="2019-08" db="EMBL/GenBank/DDBJ databases">
        <title>Deep-cultivation of Planctomycetes and their phenomic and genomic characterization uncovers novel biology.</title>
        <authorList>
            <person name="Wiegand S."/>
            <person name="Jogler M."/>
            <person name="Boedeker C."/>
            <person name="Pinto D."/>
            <person name="Vollmers J."/>
            <person name="Rivas-Marin E."/>
            <person name="Kohn T."/>
            <person name="Peeters S.H."/>
            <person name="Heuer A."/>
            <person name="Rast P."/>
            <person name="Oberbeckmann S."/>
            <person name="Bunk B."/>
            <person name="Jeske O."/>
            <person name="Meyerdierks A."/>
            <person name="Storesund J.E."/>
            <person name="Kallscheuer N."/>
            <person name="Luecker S."/>
            <person name="Lage O.M."/>
            <person name="Pohl T."/>
            <person name="Merkel B.J."/>
            <person name="Hornburger P."/>
            <person name="Mueller R.-W."/>
            <person name="Bruemmer F."/>
            <person name="Labrenz M."/>
            <person name="Spormann A.M."/>
            <person name="Op den Camp H."/>
            <person name="Overmann J."/>
            <person name="Amann R."/>
            <person name="Jetten M.S.M."/>
            <person name="Mascher T."/>
            <person name="Medema M.H."/>
            <person name="Devos D.P."/>
            <person name="Kaster A.-K."/>
            <person name="Ovreas L."/>
            <person name="Rohde M."/>
            <person name="Galperin M.Y."/>
            <person name="Jogler C."/>
        </authorList>
    </citation>
    <scope>NUCLEOTIDE SEQUENCE [LARGE SCALE GENOMIC DNA]</scope>
    <source>
        <strain evidence="6 7">OJF2</strain>
    </source>
</reference>
<dbReference type="RefSeq" id="WP_148596147.1">
    <property type="nucleotide sequence ID" value="NZ_CP042997.1"/>
</dbReference>
<keyword evidence="2" id="KW-0815">Transposition</keyword>
<dbReference type="GO" id="GO:0004803">
    <property type="term" value="F:transposase activity"/>
    <property type="evidence" value="ECO:0007669"/>
    <property type="project" value="InterPro"/>
</dbReference>
<evidence type="ECO:0000256" key="3">
    <source>
        <dbReference type="ARBA" id="ARBA00023125"/>
    </source>
</evidence>
<keyword evidence="4" id="KW-0233">DNA recombination</keyword>
<dbReference type="GO" id="GO:0003677">
    <property type="term" value="F:DNA binding"/>
    <property type="evidence" value="ECO:0007669"/>
    <property type="project" value="UniProtKB-KW"/>
</dbReference>
<dbReference type="PANTHER" id="PTHR33258:SF1">
    <property type="entry name" value="TRANSPOSASE INSL FOR INSERTION SEQUENCE ELEMENT IS186A-RELATED"/>
    <property type="match status" value="1"/>
</dbReference>
<evidence type="ECO:0000313" key="6">
    <source>
        <dbReference type="EMBL" id="QEH36462.1"/>
    </source>
</evidence>
<dbReference type="KEGG" id="agv:OJF2_50260"/>
<evidence type="ECO:0000313" key="7">
    <source>
        <dbReference type="Proteomes" id="UP000324233"/>
    </source>
</evidence>
<keyword evidence="3" id="KW-0238">DNA-binding</keyword>
<dbReference type="EMBL" id="CP042997">
    <property type="protein sequence ID" value="QEH36462.1"/>
    <property type="molecule type" value="Genomic_DNA"/>
</dbReference>
<gene>
    <name evidence="6" type="ORF">OJF2_50260</name>
</gene>
<dbReference type="SUPFAM" id="SSF53098">
    <property type="entry name" value="Ribonuclease H-like"/>
    <property type="match status" value="1"/>
</dbReference>
<dbReference type="OrthoDB" id="279773at2"/>
<dbReference type="Gene3D" id="3.90.350.10">
    <property type="entry name" value="Transposase Inhibitor Protein From Tn5, Chain A, domain 1"/>
    <property type="match status" value="1"/>
</dbReference>
<proteinExistence type="inferred from homology"/>
<dbReference type="InterPro" id="IPR047952">
    <property type="entry name" value="Transpos_IS4"/>
</dbReference>
<dbReference type="NCBIfam" id="NF033592">
    <property type="entry name" value="transpos_IS4_1"/>
    <property type="match status" value="1"/>
</dbReference>
<organism evidence="6 7">
    <name type="scientific">Aquisphaera giovannonii</name>
    <dbReference type="NCBI Taxonomy" id="406548"/>
    <lineage>
        <taxon>Bacteria</taxon>
        <taxon>Pseudomonadati</taxon>
        <taxon>Planctomycetota</taxon>
        <taxon>Planctomycetia</taxon>
        <taxon>Isosphaerales</taxon>
        <taxon>Isosphaeraceae</taxon>
        <taxon>Aquisphaera</taxon>
    </lineage>
</organism>
<accession>A0A5B9W714</accession>
<name>A0A5B9W714_9BACT</name>
<dbReference type="Pfam" id="PF01609">
    <property type="entry name" value="DDE_Tnp_1"/>
    <property type="match status" value="1"/>
</dbReference>
<evidence type="ECO:0000256" key="2">
    <source>
        <dbReference type="ARBA" id="ARBA00022578"/>
    </source>
</evidence>
<keyword evidence="7" id="KW-1185">Reference proteome</keyword>
<protein>
    <submittedName>
        <fullName evidence="6">Transposase DDE domain protein</fullName>
    </submittedName>
</protein>
<dbReference type="InterPro" id="IPR012337">
    <property type="entry name" value="RNaseH-like_sf"/>
</dbReference>
<dbReference type="InterPro" id="IPR002559">
    <property type="entry name" value="Transposase_11"/>
</dbReference>
<evidence type="ECO:0000256" key="1">
    <source>
        <dbReference type="ARBA" id="ARBA00010075"/>
    </source>
</evidence>
<dbReference type="PANTHER" id="PTHR33258">
    <property type="entry name" value="TRANSPOSASE INSL FOR INSERTION SEQUENCE ELEMENT IS186A-RELATED"/>
    <property type="match status" value="1"/>
</dbReference>
<dbReference type="GO" id="GO:0006313">
    <property type="term" value="P:DNA transposition"/>
    <property type="evidence" value="ECO:0007669"/>
    <property type="project" value="InterPro"/>
</dbReference>
<sequence length="414" mass="45958">MAKRPAKPLKSRDIRGVKYVERLLPLLDALHEVGCDRDRAGNRCLFYDQYCMLVLLSMFNPVVRSLRAIQQVSGLRNVQRKLGCSRASLGSLSEAVEVFEPGRLLGIIDALAADAGPVRDVRQGHLAHALTAVDGSVVKTLKSITEAAFMGDKNGGSHSGWRLHTHFDIDRGVPVRIDVTRASNSGKDDEKNRLRERLEPDHCYVMDRWYAQFTLFRDIVAAGSSYVCRVRDNTNLTDVVEERPVTEAAKAAGVIRDVVVNLGGDRKEGERPGHPVRIVMVRTTPHTKRGGREGGTAGPSSDGILRIATSLLDVPAEIIANIYKHGWTIELFFRFFKHVLGCRRLLSTHEAGIEIQAYCAIIACLLISLWTERKPTLRTYEMICHYFTGLAGLDELVAHLEGLKRAEEAKRAAS</sequence>
<dbReference type="AlphaFoldDB" id="A0A5B9W714"/>